<dbReference type="InterPro" id="IPR021133">
    <property type="entry name" value="HEAT_type_2"/>
</dbReference>
<evidence type="ECO:0000256" key="2">
    <source>
        <dbReference type="PROSITE-ProRule" id="PRU00103"/>
    </source>
</evidence>
<dbReference type="Gene3D" id="1.25.10.10">
    <property type="entry name" value="Leucine-rich Repeat Variant"/>
    <property type="match status" value="1"/>
</dbReference>
<dbReference type="InterPro" id="IPR058033">
    <property type="entry name" value="ARM_TBCD_2nd"/>
</dbReference>
<gene>
    <name evidence="5" type="ORF">QBC46DRAFT_262259</name>
</gene>
<organism evidence="5 6">
    <name type="scientific">Diplogelasinospora grovesii</name>
    <dbReference type="NCBI Taxonomy" id="303347"/>
    <lineage>
        <taxon>Eukaryota</taxon>
        <taxon>Fungi</taxon>
        <taxon>Dikarya</taxon>
        <taxon>Ascomycota</taxon>
        <taxon>Pezizomycotina</taxon>
        <taxon>Sordariomycetes</taxon>
        <taxon>Sordariomycetidae</taxon>
        <taxon>Sordariales</taxon>
        <taxon>Diplogelasinosporaceae</taxon>
        <taxon>Diplogelasinospora</taxon>
    </lineage>
</organism>
<dbReference type="PANTHER" id="PTHR12658:SF0">
    <property type="entry name" value="TUBULIN-SPECIFIC CHAPERONE D"/>
    <property type="match status" value="1"/>
</dbReference>
<evidence type="ECO:0000259" key="3">
    <source>
        <dbReference type="Pfam" id="PF12612"/>
    </source>
</evidence>
<dbReference type="Pfam" id="PF23579">
    <property type="entry name" value="ARM_TBCD"/>
    <property type="match status" value="1"/>
</dbReference>
<keyword evidence="6" id="KW-1185">Reference proteome</keyword>
<dbReference type="GO" id="GO:0007023">
    <property type="term" value="P:post-chaperonin tubulin folding pathway"/>
    <property type="evidence" value="ECO:0007669"/>
    <property type="project" value="InterPro"/>
</dbReference>
<dbReference type="AlphaFoldDB" id="A0AAN6N676"/>
<sequence length="1276" mass="140309">MDAPEEDLDIKLQKISGDLIEDFDKSLHPFLRKQDGRGGSLVRSRVRYREADRLVTTLLEPFLELPQLLDPHLPKWLPVLADTFLEYQQTRRRSKRLSTRSELLMPLSTAICKILYTFCKIRGEKVIVRFLNNETKYLELLLSALEEAERASTASAAQWTWEERYVVLLWLSHLMLAPFDLATISSVDVEDEDLAVVEGFRWPAGLPGITTRILPLAIKYLGSAGKERDAAKALLVRISMRKDMQQLGVLDALVKWALSALRSQKDAPVGRTPYHYIGVLSYLSGILVSSSDTSDMDRYLGTLFHAVHRAAAEDDQAGAVMASALARKMMIKVIRAITVLILRNQHQDMASMELVETTIGFLLENLADNDTPVRFAASKALSIITLKLDSEMATQVVEAVLESLNRNVLWVKNPRDPAAPATRDLSAVNPLEWHGLMLTLSHLLYRRSPPAENLSDIIHALLMGLSFERRSTSGSPTGTNVRDAACFGVWALARRYTTKELLAVQPNFPSAARTSNPQASILQIVATELVVAASLDPAGNIRRGSSAALQELIGRHPDTVEKGIWVVQTVDYHAVARRSRAIQEVALSATKLSPQYGEAILDALLGWRGIGDVEAAARRVAGGSYGDITAELARGSTDPVKRLQDSVSLVLDRLRSLQARQVDERHGLLLSLAAIFDSLLPGVVNLRPDDGDAVSAELVSKFGPLALQAVTEILDDCKSQTYRRPELVAEAASRLILSSFPILLLQAAAALAADDDGHSCRLQLLPELVIPVPSSNAAKTTTSTPAAAALNKRFTSLVKSNLDVWLLRPEEEVIDAASNAAMVMLKLCDDEAGGREEIIKSWADSVRRRPSTRAGAAATAGGLFSALVMSYSTTTTLSRQIPPRGGGGEEDRMLSCNAILERWGSDKDIDTRVSILKSLTGSDLLRENSSVFLGLIAEGLDDYTTNARGDVGSHVRLQAIKATKSLWQDFDEVRTPPDDDDRQQVVSALFLRILRLSAEKLDRVRVEAQAALALACNESYASKLRKSTFSSRPYFRFLLDLLWNDWLHPAISGAAKADPERWMEELMAGYVSSADTGDENLVIASRAALTEFCERSREDGDSKQLNAVCTALVRNLKNHHRHGQDRVVVPTLEVIAFLFHVGIFEGCDDAVDYKNLCLLTQKAGYKTGNVRKIEACIKVYGAIAAAAGQQGDDDDVLSDVDSKKRKEEGGKEARKRLGALMMHPWPRVRNLVVDELWGLFIISSSEVGGEEERLKGVDWGRAEKGTIKTLVDALLH</sequence>
<keyword evidence="1" id="KW-0143">Chaperone</keyword>
<accession>A0AAN6N676</accession>
<dbReference type="InterPro" id="IPR011989">
    <property type="entry name" value="ARM-like"/>
</dbReference>
<proteinExistence type="predicted"/>
<dbReference type="PROSITE" id="PS50077">
    <property type="entry name" value="HEAT_REPEAT"/>
    <property type="match status" value="1"/>
</dbReference>
<evidence type="ECO:0000313" key="5">
    <source>
        <dbReference type="EMBL" id="KAK3939864.1"/>
    </source>
</evidence>
<comment type="caution">
    <text evidence="5">The sequence shown here is derived from an EMBL/GenBank/DDBJ whole genome shotgun (WGS) entry which is preliminary data.</text>
</comment>
<dbReference type="InterPro" id="IPR022577">
    <property type="entry name" value="TBCD_C"/>
</dbReference>
<feature type="repeat" description="HEAT" evidence="2">
    <location>
        <begin position="358"/>
        <end position="395"/>
    </location>
</feature>
<evidence type="ECO:0000256" key="1">
    <source>
        <dbReference type="ARBA" id="ARBA00023186"/>
    </source>
</evidence>
<evidence type="ECO:0000259" key="4">
    <source>
        <dbReference type="Pfam" id="PF25767"/>
    </source>
</evidence>
<dbReference type="GO" id="GO:0005096">
    <property type="term" value="F:GTPase activator activity"/>
    <property type="evidence" value="ECO:0007669"/>
    <property type="project" value="InterPro"/>
</dbReference>
<dbReference type="Proteomes" id="UP001303473">
    <property type="component" value="Unassembled WGS sequence"/>
</dbReference>
<dbReference type="InterPro" id="IPR016024">
    <property type="entry name" value="ARM-type_fold"/>
</dbReference>
<dbReference type="Pfam" id="PF12612">
    <property type="entry name" value="TFCD_C"/>
    <property type="match status" value="1"/>
</dbReference>
<feature type="domain" description="Tubulin-folding cofactor D ARM repeats" evidence="4">
    <location>
        <begin position="432"/>
        <end position="564"/>
    </location>
</feature>
<dbReference type="EMBL" id="MU853804">
    <property type="protein sequence ID" value="KAK3939864.1"/>
    <property type="molecule type" value="Genomic_DNA"/>
</dbReference>
<reference evidence="6" key="1">
    <citation type="journal article" date="2023" name="Mol. Phylogenet. Evol.">
        <title>Genome-scale phylogeny and comparative genomics of the fungal order Sordariales.</title>
        <authorList>
            <person name="Hensen N."/>
            <person name="Bonometti L."/>
            <person name="Westerberg I."/>
            <person name="Brannstrom I.O."/>
            <person name="Guillou S."/>
            <person name="Cros-Aarteil S."/>
            <person name="Calhoun S."/>
            <person name="Haridas S."/>
            <person name="Kuo A."/>
            <person name="Mondo S."/>
            <person name="Pangilinan J."/>
            <person name="Riley R."/>
            <person name="LaButti K."/>
            <person name="Andreopoulos B."/>
            <person name="Lipzen A."/>
            <person name="Chen C."/>
            <person name="Yan M."/>
            <person name="Daum C."/>
            <person name="Ng V."/>
            <person name="Clum A."/>
            <person name="Steindorff A."/>
            <person name="Ohm R.A."/>
            <person name="Martin F."/>
            <person name="Silar P."/>
            <person name="Natvig D.O."/>
            <person name="Lalanne C."/>
            <person name="Gautier V."/>
            <person name="Ament-Velasquez S.L."/>
            <person name="Kruys A."/>
            <person name="Hutchinson M.I."/>
            <person name="Powell A.J."/>
            <person name="Barry K."/>
            <person name="Miller A.N."/>
            <person name="Grigoriev I.V."/>
            <person name="Debuchy R."/>
            <person name="Gladieux P."/>
            <person name="Hiltunen Thoren M."/>
            <person name="Johannesson H."/>
        </authorList>
    </citation>
    <scope>NUCLEOTIDE SEQUENCE [LARGE SCALE GENOMIC DNA]</scope>
    <source>
        <strain evidence="6">CBS 340.73</strain>
    </source>
</reference>
<protein>
    <submittedName>
        <fullName evidence="5">Tubulin folding cofactor D C terminal-domain-containing protein</fullName>
    </submittedName>
</protein>
<dbReference type="Pfam" id="PF25767">
    <property type="entry name" value="ARM_TBCD_2nd"/>
    <property type="match status" value="2"/>
</dbReference>
<dbReference type="GO" id="GO:0048487">
    <property type="term" value="F:beta-tubulin binding"/>
    <property type="evidence" value="ECO:0007669"/>
    <property type="project" value="InterPro"/>
</dbReference>
<dbReference type="InterPro" id="IPR033162">
    <property type="entry name" value="TBCD"/>
</dbReference>
<dbReference type="GO" id="GO:0000226">
    <property type="term" value="P:microtubule cytoskeleton organization"/>
    <property type="evidence" value="ECO:0007669"/>
    <property type="project" value="TreeGrafter"/>
</dbReference>
<evidence type="ECO:0000313" key="6">
    <source>
        <dbReference type="Proteomes" id="UP001303473"/>
    </source>
</evidence>
<feature type="domain" description="Tubulin-folding cofactor D ARM repeats" evidence="4">
    <location>
        <begin position="344"/>
        <end position="406"/>
    </location>
</feature>
<dbReference type="GO" id="GO:0007021">
    <property type="term" value="P:tubulin complex assembly"/>
    <property type="evidence" value="ECO:0007669"/>
    <property type="project" value="InterPro"/>
</dbReference>
<name>A0AAN6N676_9PEZI</name>
<dbReference type="PANTHER" id="PTHR12658">
    <property type="entry name" value="BETA-TUBULIN COFACTOR D"/>
    <property type="match status" value="1"/>
</dbReference>
<dbReference type="SUPFAM" id="SSF48371">
    <property type="entry name" value="ARM repeat"/>
    <property type="match status" value="2"/>
</dbReference>
<feature type="domain" description="Tubulin-folding cofactor D C-terminal" evidence="3">
    <location>
        <begin position="990"/>
        <end position="1172"/>
    </location>
</feature>